<proteinExistence type="inferred from homology"/>
<organism evidence="4">
    <name type="scientific">Indivirus ILV1</name>
    <dbReference type="NCBI Taxonomy" id="1977633"/>
    <lineage>
        <taxon>Viruses</taxon>
        <taxon>Varidnaviria</taxon>
        <taxon>Bamfordvirae</taxon>
        <taxon>Nucleocytoviricota</taxon>
        <taxon>Megaviricetes</taxon>
        <taxon>Imitervirales</taxon>
        <taxon>Mimiviridae</taxon>
        <taxon>Klosneuvirinae</taxon>
        <taxon>Indivirus</taxon>
    </lineage>
</organism>
<dbReference type="InterPro" id="IPR012295">
    <property type="entry name" value="TBP_dom_sf"/>
</dbReference>
<dbReference type="SUPFAM" id="SSF55945">
    <property type="entry name" value="TATA-box binding protein-like"/>
    <property type="match status" value="2"/>
</dbReference>
<keyword evidence="3" id="KW-0804">Transcription</keyword>
<evidence type="ECO:0000256" key="3">
    <source>
        <dbReference type="ARBA" id="ARBA00023163"/>
    </source>
</evidence>
<protein>
    <submittedName>
        <fullName evidence="4">TATA box binding protein</fullName>
    </submittedName>
</protein>
<evidence type="ECO:0000256" key="2">
    <source>
        <dbReference type="ARBA" id="ARBA00023125"/>
    </source>
</evidence>
<evidence type="ECO:0000256" key="1">
    <source>
        <dbReference type="ARBA" id="ARBA00005560"/>
    </source>
</evidence>
<dbReference type="EMBL" id="KY684085">
    <property type="protein sequence ID" value="ARF09397.1"/>
    <property type="molecule type" value="Genomic_DNA"/>
</dbReference>
<evidence type="ECO:0000313" key="4">
    <source>
        <dbReference type="EMBL" id="ARF09397.1"/>
    </source>
</evidence>
<keyword evidence="2" id="KW-0238">DNA-binding</keyword>
<dbReference type="GO" id="GO:0003677">
    <property type="term" value="F:DNA binding"/>
    <property type="evidence" value="ECO:0007669"/>
    <property type="project" value="UniProtKB-KW"/>
</dbReference>
<reference evidence="4" key="1">
    <citation type="journal article" date="2017" name="Science">
        <title>Giant viruses with an expanded complement of translation system components.</title>
        <authorList>
            <person name="Schulz F."/>
            <person name="Yutin N."/>
            <person name="Ivanova N.N."/>
            <person name="Ortega D.R."/>
            <person name="Lee T.K."/>
            <person name="Vierheilig J."/>
            <person name="Daims H."/>
            <person name="Horn M."/>
            <person name="Wagner M."/>
            <person name="Jensen G.J."/>
            <person name="Kyrpides N.C."/>
            <person name="Koonin E.V."/>
            <person name="Woyke T."/>
        </authorList>
    </citation>
    <scope>NUCLEOTIDE SEQUENCE</scope>
    <source>
        <strain evidence="4">ILV1</strain>
    </source>
</reference>
<dbReference type="Pfam" id="PF00352">
    <property type="entry name" value="TBP"/>
    <property type="match status" value="1"/>
</dbReference>
<dbReference type="InterPro" id="IPR000814">
    <property type="entry name" value="TBP"/>
</dbReference>
<sequence length="301" mass="34671">MIQSGTYVDLKKNQSHVITTKFNSKNGFNLEKLPDDLNISTMTITCNLDTLIDIQNVGKYMALAYGQVVCVKYGPNNSIVRSLIKLKKKKKTTKKNRKNFYNQATVIIDVDSNRRVNIKVFKNGAIQMTGCKSYENFTTSMKILCDALKRKKAVYDKISKKIIPKNFISNYDKVNVDNIYNVRIRMINSDFDIGFLVNRKKLHEILTTKGVKNTFEPSIHAGTIIKYNYDDKDIISIFVFESGSIIITGAKKREHLVEAYKYITTQLYENYDKIVKTDVNDFLERDDIQKIIQNSTLLKSH</sequence>
<comment type="similarity">
    <text evidence="1">Belongs to the TBP family.</text>
</comment>
<dbReference type="Gene3D" id="3.30.310.10">
    <property type="entry name" value="TATA-Binding Protein"/>
    <property type="match status" value="2"/>
</dbReference>
<accession>A0A1V0SCF7</accession>
<gene>
    <name evidence="4" type="ORF">Indivirus_1_20</name>
</gene>
<name>A0A1V0SCF7_9VIRU</name>
<dbReference type="GO" id="GO:0006352">
    <property type="term" value="P:DNA-templated transcription initiation"/>
    <property type="evidence" value="ECO:0007669"/>
    <property type="project" value="InterPro"/>
</dbReference>